<keyword evidence="4" id="KW-0067">ATP-binding</keyword>
<dbReference type="SUPFAM" id="SSF54495">
    <property type="entry name" value="UBC-like"/>
    <property type="match status" value="1"/>
</dbReference>
<reference evidence="6" key="1">
    <citation type="submission" date="2021-02" db="EMBL/GenBank/DDBJ databases">
        <authorList>
            <person name="Dougan E. K."/>
            <person name="Rhodes N."/>
            <person name="Thang M."/>
            <person name="Chan C."/>
        </authorList>
    </citation>
    <scope>NUCLEOTIDE SEQUENCE</scope>
</reference>
<evidence type="ECO:0000256" key="2">
    <source>
        <dbReference type="ARBA" id="ARBA00022786"/>
    </source>
</evidence>
<feature type="domain" description="UBC core" evidence="5">
    <location>
        <begin position="66"/>
        <end position="217"/>
    </location>
</feature>
<accession>A0A813GDH9</accession>
<dbReference type="CDD" id="cd23790">
    <property type="entry name" value="UBCc_UBE2A_2B"/>
    <property type="match status" value="1"/>
</dbReference>
<comment type="caution">
    <text evidence="6">The sequence shown here is derived from an EMBL/GenBank/DDBJ whole genome shotgun (WGS) entry which is preliminary data.</text>
</comment>
<dbReference type="GO" id="GO:0016740">
    <property type="term" value="F:transferase activity"/>
    <property type="evidence" value="ECO:0007669"/>
    <property type="project" value="UniProtKB-KW"/>
</dbReference>
<comment type="similarity">
    <text evidence="4">Belongs to the ubiquitin-conjugating enzyme family.</text>
</comment>
<dbReference type="InterPro" id="IPR016135">
    <property type="entry name" value="UBQ-conjugating_enzyme/RWD"/>
</dbReference>
<dbReference type="InterPro" id="IPR050113">
    <property type="entry name" value="Ub_conjugating_enzyme"/>
</dbReference>
<evidence type="ECO:0000313" key="6">
    <source>
        <dbReference type="EMBL" id="CAE8623178.1"/>
    </source>
</evidence>
<dbReference type="PROSITE" id="PS00183">
    <property type="entry name" value="UBC_1"/>
    <property type="match status" value="1"/>
</dbReference>
<dbReference type="PANTHER" id="PTHR24067">
    <property type="entry name" value="UBIQUITIN-CONJUGATING ENZYME E2"/>
    <property type="match status" value="1"/>
</dbReference>
<dbReference type="AlphaFoldDB" id="A0A813GDH9"/>
<gene>
    <name evidence="6" type="ORF">PGLA1383_LOCUS40474</name>
</gene>
<evidence type="ECO:0000259" key="5">
    <source>
        <dbReference type="PROSITE" id="PS50127"/>
    </source>
</evidence>
<dbReference type="PROSITE" id="PS50127">
    <property type="entry name" value="UBC_2"/>
    <property type="match status" value="1"/>
</dbReference>
<keyword evidence="7" id="KW-1185">Reference proteome</keyword>
<evidence type="ECO:0000256" key="4">
    <source>
        <dbReference type="RuleBase" id="RU362109"/>
    </source>
</evidence>
<name>A0A813GDH9_POLGL</name>
<dbReference type="Proteomes" id="UP000654075">
    <property type="component" value="Unassembled WGS sequence"/>
</dbReference>
<protein>
    <recommendedName>
        <fullName evidence="5">UBC core domain-containing protein</fullName>
    </recommendedName>
</protein>
<evidence type="ECO:0000256" key="1">
    <source>
        <dbReference type="ARBA" id="ARBA00022679"/>
    </source>
</evidence>
<sequence length="228" mass="25064">MRDRSSVKRVHKHHTNDPSCDVACLVHSFPCFCVLFLLFVPHQCFVVFCELQLHGSGSGSGAMTSLAHRRLLRDFKQVTANAPEGISASPVGDNLFKWTAIVLGPPDTPWEGGVWKLDMSFLPDYPQTPPVVRFCSEMFHPNVFQDGQICLDLLRGPGWSPSYDVCAVLLAIQSLLADPDTHASPEGGANPDAESLFVRDRQSYNARVKALVDKQLDEDDIGCLSAVP</sequence>
<evidence type="ECO:0000256" key="3">
    <source>
        <dbReference type="PROSITE-ProRule" id="PRU10133"/>
    </source>
</evidence>
<dbReference type="SMART" id="SM00212">
    <property type="entry name" value="UBCc"/>
    <property type="match status" value="1"/>
</dbReference>
<dbReference type="EMBL" id="CAJNNV010028125">
    <property type="protein sequence ID" value="CAE8623178.1"/>
    <property type="molecule type" value="Genomic_DNA"/>
</dbReference>
<keyword evidence="1" id="KW-0808">Transferase</keyword>
<dbReference type="GO" id="GO:0005524">
    <property type="term" value="F:ATP binding"/>
    <property type="evidence" value="ECO:0007669"/>
    <property type="project" value="UniProtKB-UniRule"/>
</dbReference>
<keyword evidence="4" id="KW-0547">Nucleotide-binding</keyword>
<evidence type="ECO:0000313" key="7">
    <source>
        <dbReference type="Proteomes" id="UP000654075"/>
    </source>
</evidence>
<dbReference type="InterPro" id="IPR023313">
    <property type="entry name" value="UBQ-conjugating_AS"/>
</dbReference>
<dbReference type="OMA" id="MENDIMH"/>
<keyword evidence="2 4" id="KW-0833">Ubl conjugation pathway</keyword>
<dbReference type="InterPro" id="IPR000608">
    <property type="entry name" value="UBC"/>
</dbReference>
<proteinExistence type="inferred from homology"/>
<dbReference type="OrthoDB" id="9984419at2759"/>
<organism evidence="6 7">
    <name type="scientific">Polarella glacialis</name>
    <name type="common">Dinoflagellate</name>
    <dbReference type="NCBI Taxonomy" id="89957"/>
    <lineage>
        <taxon>Eukaryota</taxon>
        <taxon>Sar</taxon>
        <taxon>Alveolata</taxon>
        <taxon>Dinophyceae</taxon>
        <taxon>Suessiales</taxon>
        <taxon>Suessiaceae</taxon>
        <taxon>Polarella</taxon>
    </lineage>
</organism>
<dbReference type="Gene3D" id="3.10.110.10">
    <property type="entry name" value="Ubiquitin Conjugating Enzyme"/>
    <property type="match status" value="1"/>
</dbReference>
<feature type="active site" description="Glycyl thioester intermediate" evidence="3">
    <location>
        <position position="150"/>
    </location>
</feature>
<dbReference type="Pfam" id="PF00179">
    <property type="entry name" value="UQ_con"/>
    <property type="match status" value="1"/>
</dbReference>